<feature type="domain" description="Tail specific protease" evidence="2">
    <location>
        <begin position="200"/>
        <end position="388"/>
    </location>
</feature>
<dbReference type="EMBL" id="JACSQU010000001">
    <property type="protein sequence ID" value="MBD7941142.1"/>
    <property type="molecule type" value="Genomic_DNA"/>
</dbReference>
<dbReference type="InterPro" id="IPR005151">
    <property type="entry name" value="Tail-specific_protease"/>
</dbReference>
<evidence type="ECO:0000313" key="3">
    <source>
        <dbReference type="EMBL" id="MBD7941142.1"/>
    </source>
</evidence>
<dbReference type="PANTHER" id="PTHR32060">
    <property type="entry name" value="TAIL-SPECIFIC PROTEASE"/>
    <property type="match status" value="1"/>
</dbReference>
<dbReference type="SUPFAM" id="SSF52096">
    <property type="entry name" value="ClpP/crotonase"/>
    <property type="match status" value="1"/>
</dbReference>
<organism evidence="3 4">
    <name type="scientific">Brevundimonas guildfordensis</name>
    <dbReference type="NCBI Taxonomy" id="2762241"/>
    <lineage>
        <taxon>Bacteria</taxon>
        <taxon>Pseudomonadati</taxon>
        <taxon>Pseudomonadota</taxon>
        <taxon>Alphaproteobacteria</taxon>
        <taxon>Caulobacterales</taxon>
        <taxon>Caulobacteraceae</taxon>
        <taxon>Brevundimonas</taxon>
    </lineage>
</organism>
<dbReference type="RefSeq" id="WP_191743460.1">
    <property type="nucleotide sequence ID" value="NZ_JACSQU010000001.1"/>
</dbReference>
<comment type="caution">
    <text evidence="3">The sequence shown here is derived from an EMBL/GenBank/DDBJ whole genome shotgun (WGS) entry which is preliminary data.</text>
</comment>
<dbReference type="SMART" id="SM00245">
    <property type="entry name" value="TSPc"/>
    <property type="match status" value="1"/>
</dbReference>
<sequence length="414" mass="45014">MMIIKWASLARALGAVTLSAFLAAAWRTAEPMPWRQPRTVAEQKAYNRAVFDRVWTQLNQRHFERASRRAAWRSARARHLPLALQASDTAGLYYQVLAPMLNATGESHVGASPPVGYERNWPQLQSSASAGRPRIFIAPGNVSDGDMLRDIGVSLASGEVIDLIKGGAAERAGVEIGWRVDQITPGAGRYERRYWFRQASGELRSLTLDHRRPPPPRMPYERRFLPSGALSLRFDAFEKPQIDWVLSQLKKAPPEGVILDLRNNSGGAVTENERLLGALLPARSLIGSRIVNGRRTMLFTQRGAEAYTGPLLLLISPRSASAAEVAASALRHHGRAVLVGRGSAGAALTSRAFRLPDGGSLQVPVYDLYDPAGRRIEGAGVEPDVHAAPTLALIQAGRDPVLEAAEAALASARR</sequence>
<evidence type="ECO:0000313" key="4">
    <source>
        <dbReference type="Proteomes" id="UP000638918"/>
    </source>
</evidence>
<evidence type="ECO:0000256" key="1">
    <source>
        <dbReference type="SAM" id="SignalP"/>
    </source>
</evidence>
<dbReference type="PANTHER" id="PTHR32060:SF30">
    <property type="entry name" value="CARBOXY-TERMINAL PROCESSING PROTEASE CTPA"/>
    <property type="match status" value="1"/>
</dbReference>
<keyword evidence="4" id="KW-1185">Reference proteome</keyword>
<dbReference type="Gene3D" id="2.30.42.10">
    <property type="match status" value="1"/>
</dbReference>
<feature type="chain" id="PRO_5045440987" description="Tail specific protease domain-containing protein" evidence="1">
    <location>
        <begin position="23"/>
        <end position="414"/>
    </location>
</feature>
<dbReference type="Proteomes" id="UP000638918">
    <property type="component" value="Unassembled WGS sequence"/>
</dbReference>
<accession>A0ABR8R0B3</accession>
<dbReference type="Gene3D" id="3.90.226.10">
    <property type="entry name" value="2-enoyl-CoA Hydratase, Chain A, domain 1"/>
    <property type="match status" value="1"/>
</dbReference>
<reference evidence="3 4" key="1">
    <citation type="submission" date="2020-08" db="EMBL/GenBank/DDBJ databases">
        <title>A Genomic Blueprint of the Chicken Gut Microbiome.</title>
        <authorList>
            <person name="Gilroy R."/>
            <person name="Ravi A."/>
            <person name="Getino M."/>
            <person name="Pursley I."/>
            <person name="Horton D.L."/>
            <person name="Alikhan N.-F."/>
            <person name="Baker D."/>
            <person name="Gharbi K."/>
            <person name="Hall N."/>
            <person name="Watson M."/>
            <person name="Adriaenssens E.M."/>
            <person name="Foster-Nyarko E."/>
            <person name="Jarju S."/>
            <person name="Secka A."/>
            <person name="Antonio M."/>
            <person name="Oren A."/>
            <person name="Chaudhuri R."/>
            <person name="La Ragione R.M."/>
            <person name="Hildebrand F."/>
            <person name="Pallen M.J."/>
        </authorList>
    </citation>
    <scope>NUCLEOTIDE SEQUENCE [LARGE SCALE GENOMIC DNA]</scope>
    <source>
        <strain evidence="3 4">Sa3CVA3</strain>
    </source>
</reference>
<feature type="signal peptide" evidence="1">
    <location>
        <begin position="1"/>
        <end position="22"/>
    </location>
</feature>
<dbReference type="InterPro" id="IPR029045">
    <property type="entry name" value="ClpP/crotonase-like_dom_sf"/>
</dbReference>
<dbReference type="Pfam" id="PF03572">
    <property type="entry name" value="Peptidase_S41"/>
    <property type="match status" value="1"/>
</dbReference>
<evidence type="ECO:0000259" key="2">
    <source>
        <dbReference type="SMART" id="SM00245"/>
    </source>
</evidence>
<proteinExistence type="predicted"/>
<protein>
    <recommendedName>
        <fullName evidence="2">Tail specific protease domain-containing protein</fullName>
    </recommendedName>
</protein>
<name>A0ABR8R0B3_9CAUL</name>
<keyword evidence="1" id="KW-0732">Signal</keyword>
<dbReference type="InterPro" id="IPR036034">
    <property type="entry name" value="PDZ_sf"/>
</dbReference>
<gene>
    <name evidence="3" type="ORF">H9656_07060</name>
</gene>
<dbReference type="Gene3D" id="3.30.750.44">
    <property type="match status" value="1"/>
</dbReference>